<dbReference type="EMBL" id="SLWM01000003">
    <property type="protein sequence ID" value="TCO27628.1"/>
    <property type="molecule type" value="Genomic_DNA"/>
</dbReference>
<dbReference type="InterPro" id="IPR052019">
    <property type="entry name" value="F420H2_bilvrd_red/Heme_oxyg"/>
</dbReference>
<keyword evidence="1" id="KW-0560">Oxidoreductase</keyword>
<evidence type="ECO:0000259" key="3">
    <source>
        <dbReference type="Pfam" id="PF01243"/>
    </source>
</evidence>
<dbReference type="SUPFAM" id="SSF50475">
    <property type="entry name" value="FMN-binding split barrel"/>
    <property type="match status" value="1"/>
</dbReference>
<sequence length="148" mass="16108">MSFTAAELAYLKSQPLARIATVGPDGQPDVVPVGFEYDGVHFYVGGVDPAKTRKVLNVQAGHDQVALVIDDLVSTDPWSPRFVRVYGTAEVVERSGMFGPGVYLRITPTTSWSWHLDGRAADHSDEDFAPRRTVHPVSGRADQAASQQ</sequence>
<dbReference type="NCBIfam" id="TIGR04023">
    <property type="entry name" value="PPOX_MSMEG_5819"/>
    <property type="match status" value="1"/>
</dbReference>
<dbReference type="PANTHER" id="PTHR35176:SF6">
    <property type="entry name" value="HEME OXYGENASE HI_0854-RELATED"/>
    <property type="match status" value="1"/>
</dbReference>
<protein>
    <submittedName>
        <fullName evidence="4">Pyridoxamine 5'-phosphate oxidase family protein</fullName>
    </submittedName>
</protein>
<evidence type="ECO:0000256" key="1">
    <source>
        <dbReference type="ARBA" id="ARBA00023002"/>
    </source>
</evidence>
<dbReference type="InterPro" id="IPR012349">
    <property type="entry name" value="Split_barrel_FMN-bd"/>
</dbReference>
<dbReference type="RefSeq" id="WP_132189958.1">
    <property type="nucleotide sequence ID" value="NZ_SLWM01000003.1"/>
</dbReference>
<feature type="region of interest" description="Disordered" evidence="2">
    <location>
        <begin position="122"/>
        <end position="148"/>
    </location>
</feature>
<dbReference type="InterPro" id="IPR024031">
    <property type="entry name" value="MSMEG_5819/OxyR"/>
</dbReference>
<evidence type="ECO:0000256" key="2">
    <source>
        <dbReference type="SAM" id="MobiDB-lite"/>
    </source>
</evidence>
<comment type="caution">
    <text evidence="4">The sequence shown here is derived from an EMBL/GenBank/DDBJ whole genome shotgun (WGS) entry which is preliminary data.</text>
</comment>
<accession>A0ABY2BQP6</accession>
<dbReference type="Proteomes" id="UP000295818">
    <property type="component" value="Unassembled WGS sequence"/>
</dbReference>
<dbReference type="Pfam" id="PF01243">
    <property type="entry name" value="PNPOx_N"/>
    <property type="match status" value="1"/>
</dbReference>
<dbReference type="InterPro" id="IPR011576">
    <property type="entry name" value="Pyridox_Oxase_N"/>
</dbReference>
<organism evidence="4 5">
    <name type="scientific">Kribbella orskensis</name>
    <dbReference type="NCBI Taxonomy" id="2512216"/>
    <lineage>
        <taxon>Bacteria</taxon>
        <taxon>Bacillati</taxon>
        <taxon>Actinomycetota</taxon>
        <taxon>Actinomycetes</taxon>
        <taxon>Propionibacteriales</taxon>
        <taxon>Kribbellaceae</taxon>
        <taxon>Kribbella</taxon>
    </lineage>
</organism>
<dbReference type="PANTHER" id="PTHR35176">
    <property type="entry name" value="HEME OXYGENASE HI_0854-RELATED"/>
    <property type="match status" value="1"/>
</dbReference>
<name>A0ABY2BQP6_9ACTN</name>
<dbReference type="Gene3D" id="2.30.110.10">
    <property type="entry name" value="Electron Transport, Fmn-binding Protein, Chain A"/>
    <property type="match status" value="1"/>
</dbReference>
<keyword evidence="5" id="KW-1185">Reference proteome</keyword>
<reference evidence="4 5" key="1">
    <citation type="journal article" date="2015" name="Stand. Genomic Sci.">
        <title>Genomic Encyclopedia of Bacterial and Archaeal Type Strains, Phase III: the genomes of soil and plant-associated and newly described type strains.</title>
        <authorList>
            <person name="Whitman W.B."/>
            <person name="Woyke T."/>
            <person name="Klenk H.P."/>
            <person name="Zhou Y."/>
            <person name="Lilburn T.G."/>
            <person name="Beck B.J."/>
            <person name="De Vos P."/>
            <person name="Vandamme P."/>
            <person name="Eisen J.A."/>
            <person name="Garrity G."/>
            <person name="Hugenholtz P."/>
            <person name="Kyrpides N.C."/>
        </authorList>
    </citation>
    <scope>NUCLEOTIDE SEQUENCE [LARGE SCALE GENOMIC DNA]</scope>
    <source>
        <strain evidence="4 5">VKM Ac-2538</strain>
    </source>
</reference>
<proteinExistence type="predicted"/>
<evidence type="ECO:0000313" key="4">
    <source>
        <dbReference type="EMBL" id="TCO27628.1"/>
    </source>
</evidence>
<feature type="domain" description="Pyridoxamine 5'-phosphate oxidase N-terminal" evidence="3">
    <location>
        <begin position="6"/>
        <end position="95"/>
    </location>
</feature>
<evidence type="ECO:0000313" key="5">
    <source>
        <dbReference type="Proteomes" id="UP000295818"/>
    </source>
</evidence>
<gene>
    <name evidence="4" type="ORF">EV644_103328</name>
</gene>